<accession>A0A0Q3TBR4</accession>
<keyword evidence="1" id="KW-1133">Transmembrane helix</keyword>
<dbReference type="OrthoDB" id="2831020at2"/>
<dbReference type="PATRIC" id="fig|157838.3.peg.4099"/>
<sequence length="238" mass="26840">MKTIIEGFSIYNRNFYSILILSLTITLPFLVIHNIISGAVYQIASITGADFVADFTNLFFMLFLLIIVQVPFIQLVKSDIEGEEKPLSKAYVSFLKYGSAVFLFSIIFSIAVVFGLLLLIIPGILLMVWFYLTPQIMIFEEKTMSRSLKKAGKIGKKYFFPLIAIIIFASFIDACAGYLGLFAISAVTNSYFPIVLFQMLINMIVFPFNVILVSLFTSKWNQELETDPSAVTCKKYLA</sequence>
<keyword evidence="1" id="KW-0472">Membrane</keyword>
<keyword evidence="3" id="KW-1185">Reference proteome</keyword>
<feature type="transmembrane region" description="Helical" evidence="1">
    <location>
        <begin position="15"/>
        <end position="43"/>
    </location>
</feature>
<feature type="transmembrane region" description="Helical" evidence="1">
    <location>
        <begin position="159"/>
        <end position="184"/>
    </location>
</feature>
<organism evidence="2 3">
    <name type="scientific">Heyndrickxia shackletonii</name>
    <dbReference type="NCBI Taxonomy" id="157838"/>
    <lineage>
        <taxon>Bacteria</taxon>
        <taxon>Bacillati</taxon>
        <taxon>Bacillota</taxon>
        <taxon>Bacilli</taxon>
        <taxon>Bacillales</taxon>
        <taxon>Bacillaceae</taxon>
        <taxon>Heyndrickxia</taxon>
    </lineage>
</organism>
<feature type="transmembrane region" description="Helical" evidence="1">
    <location>
        <begin position="190"/>
        <end position="216"/>
    </location>
</feature>
<evidence type="ECO:0008006" key="4">
    <source>
        <dbReference type="Google" id="ProtNLM"/>
    </source>
</evidence>
<keyword evidence="1" id="KW-0812">Transmembrane</keyword>
<evidence type="ECO:0000256" key="1">
    <source>
        <dbReference type="SAM" id="Phobius"/>
    </source>
</evidence>
<dbReference type="Proteomes" id="UP000051888">
    <property type="component" value="Unassembled WGS sequence"/>
</dbReference>
<dbReference type="RefSeq" id="WP_055741306.1">
    <property type="nucleotide sequence ID" value="NZ_JAAIWL010000050.1"/>
</dbReference>
<proteinExistence type="predicted"/>
<dbReference type="STRING" id="157838.AN964_18445"/>
<dbReference type="AlphaFoldDB" id="A0A0Q3TBR4"/>
<feature type="transmembrane region" description="Helical" evidence="1">
    <location>
        <begin position="94"/>
        <end position="114"/>
    </location>
</feature>
<comment type="caution">
    <text evidence="2">The sequence shown here is derived from an EMBL/GenBank/DDBJ whole genome shotgun (WGS) entry which is preliminary data.</text>
</comment>
<gene>
    <name evidence="2" type="ORF">AN964_18445</name>
</gene>
<reference evidence="2 3" key="1">
    <citation type="submission" date="2015-09" db="EMBL/GenBank/DDBJ databases">
        <title>Genome sequencing project for genomic taxonomy and phylogenomics of Bacillus-like bacteria.</title>
        <authorList>
            <person name="Liu B."/>
            <person name="Wang J."/>
            <person name="Zhu Y."/>
            <person name="Liu G."/>
            <person name="Chen Q."/>
            <person name="Chen Z."/>
            <person name="Lan J."/>
            <person name="Che J."/>
            <person name="Ge C."/>
            <person name="Shi H."/>
            <person name="Pan Z."/>
            <person name="Liu X."/>
        </authorList>
    </citation>
    <scope>NUCLEOTIDE SEQUENCE [LARGE SCALE GENOMIC DNA]</scope>
    <source>
        <strain evidence="2 3">LMG 18435</strain>
    </source>
</reference>
<name>A0A0Q3TBR4_9BACI</name>
<evidence type="ECO:0000313" key="2">
    <source>
        <dbReference type="EMBL" id="KQL51009.1"/>
    </source>
</evidence>
<feature type="transmembrane region" description="Helical" evidence="1">
    <location>
        <begin position="55"/>
        <end position="73"/>
    </location>
</feature>
<evidence type="ECO:0000313" key="3">
    <source>
        <dbReference type="Proteomes" id="UP000051888"/>
    </source>
</evidence>
<protein>
    <recommendedName>
        <fullName evidence="4">Glycerophosphoryl diester phosphodiesterase membrane domain-containing protein</fullName>
    </recommendedName>
</protein>
<dbReference type="EMBL" id="LJJC01000006">
    <property type="protein sequence ID" value="KQL51009.1"/>
    <property type="molecule type" value="Genomic_DNA"/>
</dbReference>